<evidence type="ECO:0008006" key="3">
    <source>
        <dbReference type="Google" id="ProtNLM"/>
    </source>
</evidence>
<organism evidence="1 2">
    <name type="scientific">Bacteroides uniformis (strain ATCC 8492 / DSM 6597 / CCUG 4942 / CIP 103695 / JCM 5828 / KCTC 5204 / NCTC 13054 / VPI 0061)</name>
    <dbReference type="NCBI Taxonomy" id="411479"/>
    <lineage>
        <taxon>Bacteria</taxon>
        <taxon>Pseudomonadati</taxon>
        <taxon>Bacteroidota</taxon>
        <taxon>Bacteroidia</taxon>
        <taxon>Bacteroidales</taxon>
        <taxon>Bacteroidaceae</taxon>
        <taxon>Bacteroides</taxon>
    </lineage>
</organism>
<evidence type="ECO:0000313" key="1">
    <source>
        <dbReference type="EMBL" id="EDO54588.1"/>
    </source>
</evidence>
<sequence length="44" mass="5030">MVCFNDNGLLLLTSAKLSDLCDNGLKKTKFCFFYIIKQKKGEKL</sequence>
<protein>
    <recommendedName>
        <fullName evidence="3">Transposase</fullName>
    </recommendedName>
</protein>
<evidence type="ECO:0000313" key="2">
    <source>
        <dbReference type="Proteomes" id="UP000004110"/>
    </source>
</evidence>
<reference evidence="1" key="1">
    <citation type="submission" date="2007-06" db="EMBL/GenBank/DDBJ databases">
        <authorList>
            <person name="Fulton L."/>
            <person name="Clifton S."/>
            <person name="Fulton B."/>
            <person name="Xu J."/>
            <person name="Minx P."/>
            <person name="Pepin K.H."/>
            <person name="Johnson M."/>
            <person name="Thiruvilangam P."/>
            <person name="Bhonagiri V."/>
            <person name="Nash W.E."/>
            <person name="Mardis E.R."/>
            <person name="Wilson R.K."/>
        </authorList>
    </citation>
    <scope>NUCLEOTIDE SEQUENCE [LARGE SCALE GENOMIC DNA]</scope>
    <source>
        <strain evidence="1">ATCC 8492</strain>
    </source>
</reference>
<dbReference type="EMBL" id="AAYH02000041">
    <property type="protein sequence ID" value="EDO54588.1"/>
    <property type="molecule type" value="Genomic_DNA"/>
</dbReference>
<comment type="caution">
    <text evidence="1">The sequence shown here is derived from an EMBL/GenBank/DDBJ whole genome shotgun (WGS) entry which is preliminary data.</text>
</comment>
<dbReference type="Proteomes" id="UP000004110">
    <property type="component" value="Unassembled WGS sequence"/>
</dbReference>
<proteinExistence type="predicted"/>
<reference evidence="1" key="2">
    <citation type="submission" date="2013-11" db="EMBL/GenBank/DDBJ databases">
        <title>Draft genome sequence of Bacteroides uniformis (ATCC 8492).</title>
        <authorList>
            <person name="Sudarsanam P."/>
            <person name="Ley R."/>
            <person name="Guruge J."/>
            <person name="Turnbaugh P.J."/>
            <person name="Mahowald M."/>
            <person name="Liep D."/>
            <person name="Gordon J."/>
        </authorList>
    </citation>
    <scope>NUCLEOTIDE SEQUENCE</scope>
    <source>
        <strain evidence="1">ATCC 8492</strain>
    </source>
</reference>
<dbReference type="AlphaFoldDB" id="A0ABC9NCU5"/>
<keyword evidence="2" id="KW-1185">Reference proteome</keyword>
<gene>
    <name evidence="1" type="ORF">BACUNI_01571</name>
</gene>
<accession>A0ABC9NCU5</accession>
<name>A0ABC9NCU5_BACUC</name>